<reference evidence="1 2" key="1">
    <citation type="journal article" date="2012" name="Proc. Natl. Acad. Sci. U.S.A.">
        <title>Genome streamlining and chemical defense in a coral reef symbiosis.</title>
        <authorList>
            <person name="Kwan J.C."/>
            <person name="Donia M.S."/>
            <person name="Han A.W."/>
            <person name="Hirose E."/>
            <person name="Haygood M.G."/>
            <person name="Schmidt E.W."/>
        </authorList>
    </citation>
    <scope>NUCLEOTIDE SEQUENCE [LARGE SCALE GENOMIC DNA]</scope>
    <source>
        <strain evidence="1 2">L2</strain>
    </source>
</reference>
<evidence type="ECO:0000313" key="2">
    <source>
        <dbReference type="Proteomes" id="UP000010077"/>
    </source>
</evidence>
<name>K7YNS0_9PROT</name>
<dbReference type="EMBL" id="CP003539">
    <property type="protein sequence ID" value="AFX99192.1"/>
    <property type="molecule type" value="Genomic_DNA"/>
</dbReference>
<proteinExistence type="predicted"/>
<keyword evidence="2" id="KW-1185">Reference proteome</keyword>
<accession>K7YNS0</accession>
<protein>
    <submittedName>
        <fullName evidence="1">Uncharacterized protein</fullName>
    </submittedName>
</protein>
<dbReference type="AlphaFoldDB" id="K7YNS0"/>
<organism evidence="1 2">
    <name type="scientific">Candidatus Endolissoclinum faulkneri L2</name>
    <dbReference type="NCBI Taxonomy" id="1193729"/>
    <lineage>
        <taxon>Bacteria</taxon>
        <taxon>Pseudomonadati</taxon>
        <taxon>Pseudomonadota</taxon>
        <taxon>Alphaproteobacteria</taxon>
        <taxon>Rhodospirillales</taxon>
        <taxon>Rhodospirillaceae</taxon>
        <taxon>Candidatus Endolissoclinum</taxon>
    </lineage>
</organism>
<gene>
    <name evidence="1" type="ORF">A1OE_1013</name>
</gene>
<dbReference type="Proteomes" id="UP000010077">
    <property type="component" value="Chromosome"/>
</dbReference>
<dbReference type="KEGG" id="thal:A1OE_1013"/>
<sequence length="40" mass="4821">MHLAEKGEIFVKIFTNLMIKPEYHQYIFVIITKITVLFNH</sequence>
<dbReference type="STRING" id="1193729.A1OE_1013"/>
<evidence type="ECO:0000313" key="1">
    <source>
        <dbReference type="EMBL" id="AFX99192.1"/>
    </source>
</evidence>
<dbReference type="HOGENOM" id="CLU_3286558_0_0_5"/>